<feature type="region of interest" description="Disordered" evidence="1">
    <location>
        <begin position="351"/>
        <end position="381"/>
    </location>
</feature>
<feature type="region of interest" description="Disordered" evidence="1">
    <location>
        <begin position="146"/>
        <end position="286"/>
    </location>
</feature>
<evidence type="ECO:0000256" key="1">
    <source>
        <dbReference type="SAM" id="MobiDB-lite"/>
    </source>
</evidence>
<gene>
    <name evidence="2" type="ORF">FISHEDRAFT_57356</name>
</gene>
<feature type="region of interest" description="Disordered" evidence="1">
    <location>
        <begin position="1"/>
        <end position="55"/>
    </location>
</feature>
<evidence type="ECO:0000313" key="3">
    <source>
        <dbReference type="Proteomes" id="UP000054144"/>
    </source>
</evidence>
<feature type="region of interest" description="Disordered" evidence="1">
    <location>
        <begin position="104"/>
        <end position="126"/>
    </location>
</feature>
<organism evidence="2 3">
    <name type="scientific">Fistulina hepatica ATCC 64428</name>
    <dbReference type="NCBI Taxonomy" id="1128425"/>
    <lineage>
        <taxon>Eukaryota</taxon>
        <taxon>Fungi</taxon>
        <taxon>Dikarya</taxon>
        <taxon>Basidiomycota</taxon>
        <taxon>Agaricomycotina</taxon>
        <taxon>Agaricomycetes</taxon>
        <taxon>Agaricomycetidae</taxon>
        <taxon>Agaricales</taxon>
        <taxon>Fistulinaceae</taxon>
        <taxon>Fistulina</taxon>
    </lineage>
</organism>
<evidence type="ECO:0000313" key="2">
    <source>
        <dbReference type="EMBL" id="KIY50539.1"/>
    </source>
</evidence>
<dbReference type="AlphaFoldDB" id="A0A0D7AHB6"/>
<dbReference type="Proteomes" id="UP000054144">
    <property type="component" value="Unassembled WGS sequence"/>
</dbReference>
<feature type="compositionally biased region" description="Pro residues" evidence="1">
    <location>
        <begin position="158"/>
        <end position="167"/>
    </location>
</feature>
<protein>
    <submittedName>
        <fullName evidence="2">Uncharacterized protein</fullName>
    </submittedName>
</protein>
<name>A0A0D7AHB6_9AGAR</name>
<feature type="compositionally biased region" description="Basic and acidic residues" evidence="1">
    <location>
        <begin position="19"/>
        <end position="35"/>
    </location>
</feature>
<feature type="compositionally biased region" description="Low complexity" evidence="1">
    <location>
        <begin position="214"/>
        <end position="230"/>
    </location>
</feature>
<proteinExistence type="predicted"/>
<feature type="region of interest" description="Disordered" evidence="1">
    <location>
        <begin position="302"/>
        <end position="321"/>
    </location>
</feature>
<keyword evidence="3" id="KW-1185">Reference proteome</keyword>
<accession>A0A0D7AHB6</accession>
<sequence length="381" mass="41289">MLLSRPVSPAPSTPTRKALRSELLLRETLLKDTESRASPGHKRRPTGDTVLDLSSSPDCSTYTEFDFRITSPHELVLKARLERLLSSSRRRSVFGSWSRAFSLSGASSPRYASPPEPASPSPEAQETITNDDLFLNEETLVGTSEQAFNNDASSRRLPTPPPSPPGLPSVLLPLPTPPGTSRHSNVNDASSSPISSRKSTPSPIILKRPSRELSTSSRPPSAGARPSLSSESRPSHDFGFRRGSHAHTKSKDSAIVSVSPSPHPPSLIPRRVSQTSSPLPSFHLPPTPATIRNSVLRVPKPRIPRVSPASPARAYPGRASVTPPCHSSARFNARIASRQLRECEGYVSFESVEGLGGPPIDRDDEKKASQNPKPAKKGWFW</sequence>
<dbReference type="OrthoDB" id="3067719at2759"/>
<reference evidence="2 3" key="1">
    <citation type="journal article" date="2015" name="Fungal Genet. Biol.">
        <title>Evolution of novel wood decay mechanisms in Agaricales revealed by the genome sequences of Fistulina hepatica and Cylindrobasidium torrendii.</title>
        <authorList>
            <person name="Floudas D."/>
            <person name="Held B.W."/>
            <person name="Riley R."/>
            <person name="Nagy L.G."/>
            <person name="Koehler G."/>
            <person name="Ransdell A.S."/>
            <person name="Younus H."/>
            <person name="Chow J."/>
            <person name="Chiniquy J."/>
            <person name="Lipzen A."/>
            <person name="Tritt A."/>
            <person name="Sun H."/>
            <person name="Haridas S."/>
            <person name="LaButti K."/>
            <person name="Ohm R.A."/>
            <person name="Kues U."/>
            <person name="Blanchette R.A."/>
            <person name="Grigoriev I.V."/>
            <person name="Minto R.E."/>
            <person name="Hibbett D.S."/>
        </authorList>
    </citation>
    <scope>NUCLEOTIDE SEQUENCE [LARGE SCALE GENOMIC DNA]</scope>
    <source>
        <strain evidence="2 3">ATCC 64428</strain>
    </source>
</reference>
<feature type="compositionally biased region" description="Low complexity" evidence="1">
    <location>
        <begin position="190"/>
        <end position="205"/>
    </location>
</feature>
<dbReference type="EMBL" id="KN881675">
    <property type="protein sequence ID" value="KIY50539.1"/>
    <property type="molecule type" value="Genomic_DNA"/>
</dbReference>